<dbReference type="GO" id="GO:0016787">
    <property type="term" value="F:hydrolase activity"/>
    <property type="evidence" value="ECO:0007669"/>
    <property type="project" value="InterPro"/>
</dbReference>
<dbReference type="STRING" id="471854.Dfer_5409"/>
<name>C6VUC0_DYAFD</name>
<dbReference type="KEGG" id="dfe:Dfer_5409"/>
<feature type="transmembrane region" description="Helical" evidence="2">
    <location>
        <begin position="104"/>
        <end position="122"/>
    </location>
</feature>
<dbReference type="InterPro" id="IPR002925">
    <property type="entry name" value="Dienelactn_hydro"/>
</dbReference>
<dbReference type="InterPro" id="IPR029058">
    <property type="entry name" value="AB_hydrolase_fold"/>
</dbReference>
<dbReference type="PANTHER" id="PTHR43037:SF1">
    <property type="entry name" value="BLL1128 PROTEIN"/>
    <property type="match status" value="1"/>
</dbReference>
<organism evidence="4 5">
    <name type="scientific">Dyadobacter fermentans (strain ATCC 700827 / DSM 18053 / CIP 107007 / KCTC 52180 / NS114)</name>
    <dbReference type="NCBI Taxonomy" id="471854"/>
    <lineage>
        <taxon>Bacteria</taxon>
        <taxon>Pseudomonadati</taxon>
        <taxon>Bacteroidota</taxon>
        <taxon>Cytophagia</taxon>
        <taxon>Cytophagales</taxon>
        <taxon>Spirosomataceae</taxon>
        <taxon>Dyadobacter</taxon>
    </lineage>
</organism>
<keyword evidence="2" id="KW-1133">Transmembrane helix</keyword>
<sequence length="468" mass="51833">MTNKPLSKEFYSFITFFSTVLVITSVIQGVAFLRIGSKIVTLNAFAPWIWLIIILLIIANAAMLRYLVHHGYRTAAVACVASCIPMFFQYAGLLNADLRGIYQAHFHVLAYALFGTTLLWGLSLAFSKTGEKKWLRLSGILTVLFTVVLAAVYYSYFHTQSVATKLLLDQANRWISMAAVISVVPLLIHFRVEGKRVADNSVAKTGPALLKLAALGGVFVLGFNFSVEATGRAQPYKPSELELRRAKRFEAYHFTDGSGDTLRYRMLEPLDYDSTQKYPLVVCLHHGGSHGSDNIQQLSADPAPFLMEMGNRKKYPSFIFMPQSPEGMGFSGAYGSPSVDSLVFGTIRQLQATLPIDSKRIYVMGISGGGYGSWHLISAHPELFAAAIPICGGGDPRYAPKLIDVPVWAFHGARDNLAPVAHSRDMVNAMRKAGGKPKYTEYEFAGHGIWDKVRDEGIMEWMFAQHRD</sequence>
<dbReference type="InterPro" id="IPR050955">
    <property type="entry name" value="Plant_Biomass_Hydrol_Est"/>
</dbReference>
<feature type="transmembrane region" description="Helical" evidence="2">
    <location>
        <begin position="12"/>
        <end position="36"/>
    </location>
</feature>
<feature type="transmembrane region" description="Helical" evidence="2">
    <location>
        <begin position="48"/>
        <end position="68"/>
    </location>
</feature>
<dbReference type="AlphaFoldDB" id="C6VUC0"/>
<evidence type="ECO:0000259" key="3">
    <source>
        <dbReference type="Pfam" id="PF01738"/>
    </source>
</evidence>
<dbReference type="Gene3D" id="3.40.50.1820">
    <property type="entry name" value="alpha/beta hydrolase"/>
    <property type="match status" value="1"/>
</dbReference>
<dbReference type="eggNOG" id="COG4099">
    <property type="taxonomic scope" value="Bacteria"/>
</dbReference>
<feature type="transmembrane region" description="Helical" evidence="2">
    <location>
        <begin position="208"/>
        <end position="227"/>
    </location>
</feature>
<evidence type="ECO:0000313" key="4">
    <source>
        <dbReference type="EMBL" id="ACT96602.1"/>
    </source>
</evidence>
<proteinExistence type="predicted"/>
<keyword evidence="1" id="KW-0732">Signal</keyword>
<feature type="transmembrane region" description="Helical" evidence="2">
    <location>
        <begin position="174"/>
        <end position="192"/>
    </location>
</feature>
<evidence type="ECO:0000256" key="2">
    <source>
        <dbReference type="SAM" id="Phobius"/>
    </source>
</evidence>
<accession>C6VUC0</accession>
<reference evidence="4 5" key="1">
    <citation type="journal article" date="2009" name="Stand. Genomic Sci.">
        <title>Complete genome sequence of Dyadobacter fermentans type strain (NS114).</title>
        <authorList>
            <person name="Lang E."/>
            <person name="Lapidus A."/>
            <person name="Chertkov O."/>
            <person name="Brettin T."/>
            <person name="Detter J.C."/>
            <person name="Han C."/>
            <person name="Copeland A."/>
            <person name="Glavina Del Rio T."/>
            <person name="Nolan M."/>
            <person name="Chen F."/>
            <person name="Lucas S."/>
            <person name="Tice H."/>
            <person name="Cheng J.F."/>
            <person name="Land M."/>
            <person name="Hauser L."/>
            <person name="Chang Y.J."/>
            <person name="Jeffries C.D."/>
            <person name="Kopitz M."/>
            <person name="Bruce D."/>
            <person name="Goodwin L."/>
            <person name="Pitluck S."/>
            <person name="Ovchinnikova G."/>
            <person name="Pati A."/>
            <person name="Ivanova N."/>
            <person name="Mavrommatis K."/>
            <person name="Chen A."/>
            <person name="Palaniappan K."/>
            <person name="Chain P."/>
            <person name="Bristow J."/>
            <person name="Eisen J.A."/>
            <person name="Markowitz V."/>
            <person name="Hugenholtz P."/>
            <person name="Goker M."/>
            <person name="Rohde M."/>
            <person name="Kyrpides N.C."/>
            <person name="Klenk H.P."/>
        </authorList>
    </citation>
    <scope>NUCLEOTIDE SEQUENCE [LARGE SCALE GENOMIC DNA]</scope>
    <source>
        <strain evidence="5">ATCC 700827 / DSM 18053 / CIP 107007 / KCTC 52180 / NS114</strain>
    </source>
</reference>
<dbReference type="PANTHER" id="PTHR43037">
    <property type="entry name" value="UNNAMED PRODUCT-RELATED"/>
    <property type="match status" value="1"/>
</dbReference>
<dbReference type="HOGENOM" id="CLU_583598_0_0_10"/>
<feature type="transmembrane region" description="Helical" evidence="2">
    <location>
        <begin position="75"/>
        <end position="92"/>
    </location>
</feature>
<keyword evidence="2" id="KW-0812">Transmembrane</keyword>
<dbReference type="RefSeq" id="WP_015814843.1">
    <property type="nucleotide sequence ID" value="NC_013037.1"/>
</dbReference>
<evidence type="ECO:0000256" key="1">
    <source>
        <dbReference type="ARBA" id="ARBA00022729"/>
    </source>
</evidence>
<dbReference type="OrthoDB" id="9764953at2"/>
<feature type="domain" description="Dienelactone hydrolase" evidence="3">
    <location>
        <begin position="346"/>
        <end position="452"/>
    </location>
</feature>
<keyword evidence="5" id="KW-1185">Reference proteome</keyword>
<dbReference type="EMBL" id="CP001619">
    <property type="protein sequence ID" value="ACT96602.1"/>
    <property type="molecule type" value="Genomic_DNA"/>
</dbReference>
<gene>
    <name evidence="4" type="ordered locus">Dfer_5409</name>
</gene>
<feature type="transmembrane region" description="Helical" evidence="2">
    <location>
        <begin position="134"/>
        <end position="154"/>
    </location>
</feature>
<evidence type="ECO:0000313" key="5">
    <source>
        <dbReference type="Proteomes" id="UP000002011"/>
    </source>
</evidence>
<protein>
    <submittedName>
        <fullName evidence="4">Phospholipase/Carboxylesterase</fullName>
    </submittedName>
</protein>
<dbReference type="Proteomes" id="UP000002011">
    <property type="component" value="Chromosome"/>
</dbReference>
<dbReference type="SUPFAM" id="SSF53474">
    <property type="entry name" value="alpha/beta-Hydrolases"/>
    <property type="match status" value="1"/>
</dbReference>
<keyword evidence="2" id="KW-0472">Membrane</keyword>
<dbReference type="Pfam" id="PF01738">
    <property type="entry name" value="DLH"/>
    <property type="match status" value="1"/>
</dbReference>